<comment type="caution">
    <text evidence="1">The sequence shown here is derived from an EMBL/GenBank/DDBJ whole genome shotgun (WGS) entry which is preliminary data.</text>
</comment>
<gene>
    <name evidence="1" type="ORF">S2091_3897</name>
</gene>
<protein>
    <submittedName>
        <fullName evidence="1">Uncharacterized protein</fullName>
    </submittedName>
</protein>
<evidence type="ECO:0000313" key="1">
    <source>
        <dbReference type="EMBL" id="PRC91352.1"/>
    </source>
</evidence>
<proteinExistence type="predicted"/>
<name>A0A2S9GUD8_9BURK</name>
<reference evidence="1 2" key="1">
    <citation type="submission" date="2018-02" db="EMBL/GenBank/DDBJ databases">
        <title>Solimicrobium silvestre gen. nov., sp. nov., isolated from alpine forest soil.</title>
        <authorList>
            <person name="Margesin R."/>
            <person name="Albuquerque L."/>
            <person name="Zhang D.-C."/>
            <person name="Froufe H.J.C."/>
            <person name="Severino R."/>
            <person name="Roxo I."/>
            <person name="Egas C."/>
            <person name="Da Costa M.S."/>
        </authorList>
    </citation>
    <scope>NUCLEOTIDE SEQUENCE [LARGE SCALE GENOMIC DNA]</scope>
    <source>
        <strain evidence="1 2">S20-91</strain>
    </source>
</reference>
<evidence type="ECO:0000313" key="2">
    <source>
        <dbReference type="Proteomes" id="UP000237839"/>
    </source>
</evidence>
<organism evidence="1 2">
    <name type="scientific">Solimicrobium silvestre</name>
    <dbReference type="NCBI Taxonomy" id="2099400"/>
    <lineage>
        <taxon>Bacteria</taxon>
        <taxon>Pseudomonadati</taxon>
        <taxon>Pseudomonadota</taxon>
        <taxon>Betaproteobacteria</taxon>
        <taxon>Burkholderiales</taxon>
        <taxon>Oxalobacteraceae</taxon>
        <taxon>Solimicrobium</taxon>
    </lineage>
</organism>
<accession>A0A2S9GUD8</accession>
<dbReference type="AlphaFoldDB" id="A0A2S9GUD8"/>
<sequence>MLLCFCNSLASAKDIPRYGIFVYSDFCTSSISGDLYGNRITLRRLIDGDTLIYEYTDGSTHVVVADNLMLDPKSGKINFEVHAQENLNAIVSGQFSNDGGSLTAHGMLFNEMATVTLKLTMNFSTPIKNCKK</sequence>
<dbReference type="OrthoDB" id="8774343at2"/>
<dbReference type="EMBL" id="PUGF01000024">
    <property type="protein sequence ID" value="PRC91352.1"/>
    <property type="molecule type" value="Genomic_DNA"/>
</dbReference>
<keyword evidence="2" id="KW-1185">Reference proteome</keyword>
<dbReference type="Proteomes" id="UP000237839">
    <property type="component" value="Unassembled WGS sequence"/>
</dbReference>